<dbReference type="RefSeq" id="XP_010790756.1">
    <property type="nucleotide sequence ID" value="XM_010792454.1"/>
</dbReference>
<comment type="subcellular location">
    <subcellularLocation>
        <location evidence="1">Cytoplasm</location>
    </subcellularLocation>
</comment>
<dbReference type="PANTHER" id="PTHR46227">
    <property type="entry name" value="GLUTAMATE RECEPTOR-INTERACTING PROTEIN GRIP"/>
    <property type="match status" value="1"/>
</dbReference>
<feature type="domain" description="PDZ" evidence="4">
    <location>
        <begin position="27"/>
        <end position="73"/>
    </location>
</feature>
<protein>
    <submittedName>
        <fullName evidence="6">Glutamate receptor-interacting protein 2-like</fullName>
    </submittedName>
</protein>
<dbReference type="GeneID" id="104963816"/>
<gene>
    <name evidence="6" type="primary">LOC104963816</name>
</gene>
<evidence type="ECO:0000259" key="4">
    <source>
        <dbReference type="PROSITE" id="PS50106"/>
    </source>
</evidence>
<dbReference type="InterPro" id="IPR036034">
    <property type="entry name" value="PDZ_sf"/>
</dbReference>
<evidence type="ECO:0000256" key="1">
    <source>
        <dbReference type="ARBA" id="ARBA00004496"/>
    </source>
</evidence>
<dbReference type="Gene3D" id="2.30.42.10">
    <property type="match status" value="2"/>
</dbReference>
<dbReference type="GO" id="GO:0005737">
    <property type="term" value="C:cytoplasm"/>
    <property type="evidence" value="ECO:0007669"/>
    <property type="project" value="UniProtKB-SubCell"/>
</dbReference>
<dbReference type="Pfam" id="PF00595">
    <property type="entry name" value="PDZ"/>
    <property type="match status" value="1"/>
</dbReference>
<accession>A0A6I9PZU5</accession>
<keyword evidence="2" id="KW-0963">Cytoplasm</keyword>
<dbReference type="PROSITE" id="PS50106">
    <property type="entry name" value="PDZ"/>
    <property type="match status" value="1"/>
</dbReference>
<evidence type="ECO:0000256" key="2">
    <source>
        <dbReference type="ARBA" id="ARBA00022490"/>
    </source>
</evidence>
<reference evidence="6" key="1">
    <citation type="submission" date="2025-08" db="UniProtKB">
        <authorList>
            <consortium name="RefSeq"/>
        </authorList>
    </citation>
    <scope>IDENTIFICATION</scope>
    <source>
        <tissue evidence="6">Muscle</tissue>
    </source>
</reference>
<keyword evidence="5" id="KW-1185">Reference proteome</keyword>
<dbReference type="Proteomes" id="UP000504611">
    <property type="component" value="Unplaced"/>
</dbReference>
<proteinExistence type="predicted"/>
<evidence type="ECO:0000313" key="6">
    <source>
        <dbReference type="RefSeq" id="XP_010790756.1"/>
    </source>
</evidence>
<organism evidence="5 6">
    <name type="scientific">Notothenia coriiceps</name>
    <name type="common">black rockcod</name>
    <dbReference type="NCBI Taxonomy" id="8208"/>
    <lineage>
        <taxon>Eukaryota</taxon>
        <taxon>Metazoa</taxon>
        <taxon>Chordata</taxon>
        <taxon>Craniata</taxon>
        <taxon>Vertebrata</taxon>
        <taxon>Euteleostomi</taxon>
        <taxon>Actinopterygii</taxon>
        <taxon>Neopterygii</taxon>
        <taxon>Teleostei</taxon>
        <taxon>Neoteleostei</taxon>
        <taxon>Acanthomorphata</taxon>
        <taxon>Eupercaria</taxon>
        <taxon>Perciformes</taxon>
        <taxon>Notothenioidei</taxon>
        <taxon>Nototheniidae</taxon>
        <taxon>Notothenia</taxon>
    </lineage>
</organism>
<dbReference type="AlphaFoldDB" id="A0A6I9PZU5"/>
<name>A0A6I9PZU5_9TELE</name>
<dbReference type="OrthoDB" id="75502at2759"/>
<evidence type="ECO:0000313" key="5">
    <source>
        <dbReference type="Proteomes" id="UP000504611"/>
    </source>
</evidence>
<keyword evidence="3" id="KW-0677">Repeat</keyword>
<sequence>QPAPKPNPAATVLHGPSYLGVFVRAPAREGTLRPGDRLLSVDGVPLHNANHCDALSVLAQCGQEALFQIEYDITIMDTVTNASGPLLVEIVKSPGATLGITLTSANHRNKQVIVIDRVKPGSVVD</sequence>
<dbReference type="KEGG" id="ncc:104963816"/>
<dbReference type="InterPro" id="IPR043545">
    <property type="entry name" value="GRIP1/2"/>
</dbReference>
<dbReference type="SUPFAM" id="SSF50156">
    <property type="entry name" value="PDZ domain-like"/>
    <property type="match status" value="2"/>
</dbReference>
<evidence type="ECO:0000256" key="3">
    <source>
        <dbReference type="ARBA" id="ARBA00022737"/>
    </source>
</evidence>
<dbReference type="PANTHER" id="PTHR46227:SF4">
    <property type="entry name" value="GLUTAMATE RECEPTOR-INTERACTING PROTEIN 2"/>
    <property type="match status" value="1"/>
</dbReference>
<feature type="non-terminal residue" evidence="6">
    <location>
        <position position="1"/>
    </location>
</feature>
<dbReference type="InterPro" id="IPR001478">
    <property type="entry name" value="PDZ"/>
</dbReference>
<feature type="non-terminal residue" evidence="6">
    <location>
        <position position="125"/>
    </location>
</feature>
<dbReference type="GO" id="GO:0098887">
    <property type="term" value="P:neurotransmitter receptor transport, endosome to postsynaptic membrane"/>
    <property type="evidence" value="ECO:0007669"/>
    <property type="project" value="TreeGrafter"/>
</dbReference>